<accession>A0A7S0Z728</accession>
<proteinExistence type="predicted"/>
<protein>
    <submittedName>
        <fullName evidence="1">Uncharacterized protein</fullName>
    </submittedName>
</protein>
<evidence type="ECO:0000313" key="1">
    <source>
        <dbReference type="EMBL" id="CAD8809421.1"/>
    </source>
</evidence>
<gene>
    <name evidence="1" type="ORF">OMED0930_LOCUS514</name>
</gene>
<dbReference type="EMBL" id="HBFO01000755">
    <property type="protein sequence ID" value="CAD8809421.1"/>
    <property type="molecule type" value="Transcribed_RNA"/>
</dbReference>
<reference evidence="1" key="1">
    <citation type="submission" date="2021-01" db="EMBL/GenBank/DDBJ databases">
        <authorList>
            <person name="Corre E."/>
            <person name="Pelletier E."/>
            <person name="Niang G."/>
            <person name="Scheremetjew M."/>
            <person name="Finn R."/>
            <person name="Kale V."/>
            <person name="Holt S."/>
            <person name="Cochrane G."/>
            <person name="Meng A."/>
            <person name="Brown T."/>
            <person name="Cohen L."/>
        </authorList>
    </citation>
    <scope>NUCLEOTIDE SEQUENCE</scope>
    <source>
        <strain evidence="1">Clade-D-RCC1621</strain>
    </source>
</reference>
<name>A0A7S0Z728_9CHLO</name>
<dbReference type="AlphaFoldDB" id="A0A7S0Z728"/>
<sequence>MLARTATRVGATVRATTTRASSCFRVLTRQFDAEDWRGGRRRSVSTDAVKAKGWFDARYSEEMPMRSVADAIGDAFAPALDAIVEEQTRREVGGTGAVGSTTNELYVPSIPSFLCATRLVRDSEFMRNVLVVDERAPRTKPRLSWYDARDESWVPRGWYSDGLKADFSYYFGSGAP</sequence>
<organism evidence="1">
    <name type="scientific">Ostreococcus mediterraneus</name>
    <dbReference type="NCBI Taxonomy" id="1486918"/>
    <lineage>
        <taxon>Eukaryota</taxon>
        <taxon>Viridiplantae</taxon>
        <taxon>Chlorophyta</taxon>
        <taxon>Mamiellophyceae</taxon>
        <taxon>Mamiellales</taxon>
        <taxon>Bathycoccaceae</taxon>
        <taxon>Ostreococcus</taxon>
    </lineage>
</organism>